<feature type="transmembrane region" description="Helical" evidence="7">
    <location>
        <begin position="353"/>
        <end position="376"/>
    </location>
</feature>
<feature type="transmembrane region" description="Helical" evidence="7">
    <location>
        <begin position="606"/>
        <end position="627"/>
    </location>
</feature>
<feature type="transmembrane region" description="Helical" evidence="7">
    <location>
        <begin position="250"/>
        <end position="273"/>
    </location>
</feature>
<feature type="transmembrane region" description="Helical" evidence="7">
    <location>
        <begin position="406"/>
        <end position="426"/>
    </location>
</feature>
<protein>
    <recommendedName>
        <fullName evidence="8">SSD domain-containing protein</fullName>
    </recommendedName>
</protein>
<evidence type="ECO:0000313" key="10">
    <source>
        <dbReference type="Proteomes" id="UP000434580"/>
    </source>
</evidence>
<dbReference type="GO" id="GO:0005886">
    <property type="term" value="C:plasma membrane"/>
    <property type="evidence" value="ECO:0007669"/>
    <property type="project" value="UniProtKB-SubCell"/>
</dbReference>
<sequence length="775" mass="84890">MTNRLVQLTIQYRWLLFVLSLVVTGLAVTGLSMFKFDASVRSYFSPGYQYYEDFNHIEDTYGRESTALIMISPENGEVFTPGFLQALATLTDSAWTLTEVGRVDSIANYQHTFVEDDDLMVEDLIPLDETITAEHAAAISQIVVNEPTLINKLISADGKHVAVAINFTVDENDNTQSQSVVEALYQFADDFEQGYETETGQALDIAVTGNVVSIYHNIQIAKYDFGVMVPLMFLLMFVMLGLIMRTVAGTFIALLIAVMSAVGAFGLGSYFGITFAMMSFNGIIIIITVTVAHCIHILKHYMQEYDGTNKLEALTNSLVINALPVSLTSLTTLLGFLSLNFSKLPPVTSLGNVSAIGVVLCWMFSFTILPALALLLPFRPQKIHGSVLDPIMGKVADGVIANKGKILLGSGLLSIVMLALASQNIINDRFSELIRKPHVFRADNEKVDRHFGALYDINLSMNGGESGGITDPAYLASMDKYATWLRAQPEVKSVTTIADTLKRLNQNLNGDDVAFYKVPEERELAAQYLLMYEMSLPFGLDLNNQIELNKEESRIRVTFASMDTTAVFDIVGRMLKWQENNLPAAHQATPASVAVMWAHLSYDSLLSSIASSIMALLLISAIMVVALKSFKYGVISLVPNVFPAAFGFGVWYLISGEINMGLTAVMIITIGIVVDDTVHFLSKYKHARETLQQSTEDAVRYAFKTVGAAIVITTMVLVTGFSLLTISQAESNVNLGIMTAAILTSALILDFLLLPVLLLFLDGNKQPVLEPAAAH</sequence>
<dbReference type="PANTHER" id="PTHR33406">
    <property type="entry name" value="MEMBRANE PROTEIN MJ1562-RELATED"/>
    <property type="match status" value="1"/>
</dbReference>
<dbReference type="OrthoDB" id="9803781at2"/>
<proteinExistence type="inferred from homology"/>
<dbReference type="EMBL" id="CACSII010000004">
    <property type="protein sequence ID" value="CAA0096199.1"/>
    <property type="molecule type" value="Genomic_DNA"/>
</dbReference>
<dbReference type="InterPro" id="IPR000731">
    <property type="entry name" value="SSD"/>
</dbReference>
<dbReference type="InterPro" id="IPR050545">
    <property type="entry name" value="Mycobact_MmpL"/>
</dbReference>
<dbReference type="PANTHER" id="PTHR33406:SF6">
    <property type="entry name" value="MEMBRANE PROTEIN YDGH-RELATED"/>
    <property type="match status" value="1"/>
</dbReference>
<feature type="transmembrane region" description="Helical" evidence="7">
    <location>
        <begin position="12"/>
        <end position="34"/>
    </location>
</feature>
<evidence type="ECO:0000256" key="5">
    <source>
        <dbReference type="ARBA" id="ARBA00022989"/>
    </source>
</evidence>
<feature type="domain" description="SSD" evidence="8">
    <location>
        <begin position="251"/>
        <end position="375"/>
    </location>
</feature>
<evidence type="ECO:0000256" key="2">
    <source>
        <dbReference type="ARBA" id="ARBA00010157"/>
    </source>
</evidence>
<dbReference type="InterPro" id="IPR001036">
    <property type="entry name" value="Acrflvin-R"/>
</dbReference>
<comment type="subcellular location">
    <subcellularLocation>
        <location evidence="1">Cell membrane</location>
        <topology evidence="1">Multi-pass membrane protein</topology>
    </subcellularLocation>
</comment>
<gene>
    <name evidence="9" type="ORF">DPBNPPHM_03390</name>
</gene>
<evidence type="ECO:0000256" key="6">
    <source>
        <dbReference type="ARBA" id="ARBA00023136"/>
    </source>
</evidence>
<dbReference type="SUPFAM" id="SSF82866">
    <property type="entry name" value="Multidrug efflux transporter AcrB transmembrane domain"/>
    <property type="match status" value="2"/>
</dbReference>
<reference evidence="9 10" key="1">
    <citation type="submission" date="2019-11" db="EMBL/GenBank/DDBJ databases">
        <authorList>
            <person name="Holert J."/>
        </authorList>
    </citation>
    <scope>NUCLEOTIDE SEQUENCE [LARGE SCALE GENOMIC DNA]</scope>
    <source>
        <strain evidence="9">BC5_2</strain>
    </source>
</reference>
<feature type="transmembrane region" description="Helical" evidence="7">
    <location>
        <begin position="225"/>
        <end position="244"/>
    </location>
</feature>
<keyword evidence="4 7" id="KW-0812">Transmembrane</keyword>
<evidence type="ECO:0000256" key="3">
    <source>
        <dbReference type="ARBA" id="ARBA00022475"/>
    </source>
</evidence>
<feature type="transmembrane region" description="Helical" evidence="7">
    <location>
        <begin position="318"/>
        <end position="341"/>
    </location>
</feature>
<comment type="similarity">
    <text evidence="2">Belongs to the resistance-nodulation-cell division (RND) (TC 2.A.6) family. MmpL subfamily.</text>
</comment>
<evidence type="ECO:0000259" key="8">
    <source>
        <dbReference type="PROSITE" id="PS50156"/>
    </source>
</evidence>
<organism evidence="9 10">
    <name type="scientific">BD1-7 clade bacterium</name>
    <dbReference type="NCBI Taxonomy" id="2029982"/>
    <lineage>
        <taxon>Bacteria</taxon>
        <taxon>Pseudomonadati</taxon>
        <taxon>Pseudomonadota</taxon>
        <taxon>Gammaproteobacteria</taxon>
        <taxon>Cellvibrionales</taxon>
        <taxon>Spongiibacteraceae</taxon>
        <taxon>BD1-7 clade</taxon>
    </lineage>
</organism>
<feature type="transmembrane region" description="Helical" evidence="7">
    <location>
        <begin position="660"/>
        <end position="681"/>
    </location>
</feature>
<evidence type="ECO:0000256" key="7">
    <source>
        <dbReference type="SAM" id="Phobius"/>
    </source>
</evidence>
<keyword evidence="5 7" id="KW-1133">Transmembrane helix</keyword>
<feature type="transmembrane region" description="Helical" evidence="7">
    <location>
        <begin position="634"/>
        <end position="654"/>
    </location>
</feature>
<dbReference type="Proteomes" id="UP000434580">
    <property type="component" value="Unassembled WGS sequence"/>
</dbReference>
<dbReference type="AlphaFoldDB" id="A0A5S9NZD0"/>
<keyword evidence="6 7" id="KW-0472">Membrane</keyword>
<dbReference type="PRINTS" id="PR00702">
    <property type="entry name" value="ACRIFLAVINRP"/>
</dbReference>
<dbReference type="GO" id="GO:0022857">
    <property type="term" value="F:transmembrane transporter activity"/>
    <property type="evidence" value="ECO:0007669"/>
    <property type="project" value="InterPro"/>
</dbReference>
<feature type="transmembrane region" description="Helical" evidence="7">
    <location>
        <begin position="280"/>
        <end position="298"/>
    </location>
</feature>
<accession>A0A5S9NZD0</accession>
<evidence type="ECO:0000256" key="1">
    <source>
        <dbReference type="ARBA" id="ARBA00004651"/>
    </source>
</evidence>
<dbReference type="Gene3D" id="1.20.1640.10">
    <property type="entry name" value="Multidrug efflux transporter AcrB transmembrane domain"/>
    <property type="match status" value="2"/>
</dbReference>
<feature type="transmembrane region" description="Helical" evidence="7">
    <location>
        <begin position="736"/>
        <end position="761"/>
    </location>
</feature>
<evidence type="ECO:0000256" key="4">
    <source>
        <dbReference type="ARBA" id="ARBA00022692"/>
    </source>
</evidence>
<dbReference type="InterPro" id="IPR004869">
    <property type="entry name" value="MMPL_dom"/>
</dbReference>
<name>A0A5S9NZD0_9GAMM</name>
<feature type="transmembrane region" description="Helical" evidence="7">
    <location>
        <begin position="701"/>
        <end position="724"/>
    </location>
</feature>
<evidence type="ECO:0000313" key="9">
    <source>
        <dbReference type="EMBL" id="CAA0096199.1"/>
    </source>
</evidence>
<dbReference type="Pfam" id="PF03176">
    <property type="entry name" value="MMPL"/>
    <property type="match status" value="2"/>
</dbReference>
<keyword evidence="3" id="KW-1003">Cell membrane</keyword>
<dbReference type="PROSITE" id="PS50156">
    <property type="entry name" value="SSD"/>
    <property type="match status" value="1"/>
</dbReference>